<dbReference type="RefSeq" id="WP_102521823.1">
    <property type="nucleotide sequence ID" value="NZ_LT960611.1"/>
</dbReference>
<dbReference type="GO" id="GO:0003887">
    <property type="term" value="F:DNA-directed DNA polymerase activity"/>
    <property type="evidence" value="ECO:0007669"/>
    <property type="project" value="UniProtKB-KW"/>
</dbReference>
<dbReference type="InterPro" id="IPR015199">
    <property type="entry name" value="DNA_pol_III_delta_C"/>
</dbReference>
<proteinExistence type="predicted"/>
<keyword evidence="4" id="KW-0548">Nucleotidyltransferase</keyword>
<keyword evidence="3" id="KW-0808">Transferase</keyword>
<evidence type="ECO:0000313" key="10">
    <source>
        <dbReference type="Proteomes" id="UP000235828"/>
    </source>
</evidence>
<dbReference type="Proteomes" id="UP000235828">
    <property type="component" value="Chromosome A"/>
</dbReference>
<evidence type="ECO:0000259" key="8">
    <source>
        <dbReference type="Pfam" id="PF09115"/>
    </source>
</evidence>
<dbReference type="InterPro" id="IPR027417">
    <property type="entry name" value="P-loop_NTPase"/>
</dbReference>
<dbReference type="InterPro" id="IPR008921">
    <property type="entry name" value="DNA_pol3_clamp-load_cplx_C"/>
</dbReference>
<organism evidence="9 10">
    <name type="scientific">Vibrio tapetis subsp. tapetis</name>
    <dbReference type="NCBI Taxonomy" id="1671868"/>
    <lineage>
        <taxon>Bacteria</taxon>
        <taxon>Pseudomonadati</taxon>
        <taxon>Pseudomonadota</taxon>
        <taxon>Gammaproteobacteria</taxon>
        <taxon>Vibrionales</taxon>
        <taxon>Vibrionaceae</taxon>
        <taxon>Vibrio</taxon>
    </lineage>
</organism>
<evidence type="ECO:0000256" key="5">
    <source>
        <dbReference type="ARBA" id="ARBA00022705"/>
    </source>
</evidence>
<feature type="domain" description="DNA polymerase III delta subunit C-terminal" evidence="8">
    <location>
        <begin position="210"/>
        <end position="312"/>
    </location>
</feature>
<evidence type="ECO:0000256" key="7">
    <source>
        <dbReference type="ARBA" id="ARBA00049244"/>
    </source>
</evidence>
<evidence type="ECO:0000313" key="9">
    <source>
        <dbReference type="EMBL" id="SON49103.1"/>
    </source>
</evidence>
<dbReference type="Pfam" id="PF13177">
    <property type="entry name" value="DNA_pol3_delta2"/>
    <property type="match status" value="1"/>
</dbReference>
<evidence type="ECO:0000256" key="4">
    <source>
        <dbReference type="ARBA" id="ARBA00022695"/>
    </source>
</evidence>
<dbReference type="GO" id="GO:0003677">
    <property type="term" value="F:DNA binding"/>
    <property type="evidence" value="ECO:0007669"/>
    <property type="project" value="InterPro"/>
</dbReference>
<dbReference type="EMBL" id="LT960611">
    <property type="protein sequence ID" value="SON49103.1"/>
    <property type="molecule type" value="Genomic_DNA"/>
</dbReference>
<gene>
    <name evidence="9" type="ORF">VTAP4600_A1124</name>
</gene>
<sequence length="319" mass="35555">MAVNYPWLLPVWHSWQALLEQDRLTGALLLNAPQGLGASEVVTEFSRAVVCANSVEQACGFCHSCDLSLSGNHPDIHWIQPEKAGKAITVDQIRQCNLWAQESSQLGGKRLIIIEPAEAMNESSSNALLKTLESPSESCIFLLVTSNKHQLLPTITSRCQLWSVEHPSELDALDWLSKQSDIGVSKDILRLCHGAPLTALAFYKDKHDKAYQDLSAAIISELKKPVMSLASIWLSIKDAPIVRLGWISYLLVEVQKHHFGLPVSEPVPELARFIHYDLAYKKAGELNRLIEKLTHFTGLNSELLLADWLLDLHGKRNVC</sequence>
<dbReference type="Pfam" id="PF09115">
    <property type="entry name" value="DNApol3-delta_C"/>
    <property type="match status" value="1"/>
</dbReference>
<evidence type="ECO:0000256" key="3">
    <source>
        <dbReference type="ARBA" id="ARBA00022679"/>
    </source>
</evidence>
<dbReference type="EC" id="2.7.7.7" evidence="1"/>
<dbReference type="Gene3D" id="1.20.272.10">
    <property type="match status" value="1"/>
</dbReference>
<dbReference type="Gene3D" id="3.40.50.300">
    <property type="entry name" value="P-loop containing nucleotide triphosphate hydrolases"/>
    <property type="match status" value="1"/>
</dbReference>
<dbReference type="GO" id="GO:0009360">
    <property type="term" value="C:DNA polymerase III complex"/>
    <property type="evidence" value="ECO:0007669"/>
    <property type="project" value="InterPro"/>
</dbReference>
<dbReference type="InterPro" id="IPR004622">
    <property type="entry name" value="DNA_pol_HolB"/>
</dbReference>
<dbReference type="SUPFAM" id="SSF52540">
    <property type="entry name" value="P-loop containing nucleoside triphosphate hydrolases"/>
    <property type="match status" value="1"/>
</dbReference>
<evidence type="ECO:0000256" key="2">
    <source>
        <dbReference type="ARBA" id="ARBA00014363"/>
    </source>
</evidence>
<reference evidence="9 10" key="1">
    <citation type="submission" date="2017-10" db="EMBL/GenBank/DDBJ databases">
        <authorList>
            <person name="Banno H."/>
            <person name="Chua N.-H."/>
        </authorList>
    </citation>
    <scope>NUCLEOTIDE SEQUENCE [LARGE SCALE GENOMIC DNA]</scope>
    <source>
        <strain evidence="9">Vibrio tapetis CECT4600</strain>
    </source>
</reference>
<keyword evidence="5" id="KW-0235">DNA replication</keyword>
<evidence type="ECO:0000256" key="6">
    <source>
        <dbReference type="ARBA" id="ARBA00022932"/>
    </source>
</evidence>
<dbReference type="PANTHER" id="PTHR11669">
    <property type="entry name" value="REPLICATION FACTOR C / DNA POLYMERASE III GAMMA-TAU SUBUNIT"/>
    <property type="match status" value="1"/>
</dbReference>
<dbReference type="NCBIfam" id="TIGR00678">
    <property type="entry name" value="holB"/>
    <property type="match status" value="1"/>
</dbReference>
<name>A0A2N8ZB47_9VIBR</name>
<dbReference type="PANTHER" id="PTHR11669:SF8">
    <property type="entry name" value="DNA POLYMERASE III SUBUNIT DELTA"/>
    <property type="match status" value="1"/>
</dbReference>
<comment type="catalytic activity">
    <reaction evidence="7">
        <text>DNA(n) + a 2'-deoxyribonucleoside 5'-triphosphate = DNA(n+1) + diphosphate</text>
        <dbReference type="Rhea" id="RHEA:22508"/>
        <dbReference type="Rhea" id="RHEA-COMP:17339"/>
        <dbReference type="Rhea" id="RHEA-COMP:17340"/>
        <dbReference type="ChEBI" id="CHEBI:33019"/>
        <dbReference type="ChEBI" id="CHEBI:61560"/>
        <dbReference type="ChEBI" id="CHEBI:173112"/>
        <dbReference type="EC" id="2.7.7.7"/>
    </reaction>
</comment>
<protein>
    <recommendedName>
        <fullName evidence="2">DNA polymerase III subunit delta'</fullName>
        <ecNumber evidence="1">2.7.7.7</ecNumber>
    </recommendedName>
</protein>
<dbReference type="InterPro" id="IPR050238">
    <property type="entry name" value="DNA_Rep/Repair_Clamp_Loader"/>
</dbReference>
<dbReference type="GO" id="GO:0006261">
    <property type="term" value="P:DNA-templated DNA replication"/>
    <property type="evidence" value="ECO:0007669"/>
    <property type="project" value="TreeGrafter"/>
</dbReference>
<accession>A0A2N8ZB47</accession>
<dbReference type="KEGG" id="vta:A1124"/>
<dbReference type="SUPFAM" id="SSF48019">
    <property type="entry name" value="post-AAA+ oligomerization domain-like"/>
    <property type="match status" value="1"/>
</dbReference>
<dbReference type="OrthoDB" id="9811073at2"/>
<keyword evidence="10" id="KW-1185">Reference proteome</keyword>
<dbReference type="GO" id="GO:0008408">
    <property type="term" value="F:3'-5' exonuclease activity"/>
    <property type="evidence" value="ECO:0007669"/>
    <property type="project" value="InterPro"/>
</dbReference>
<dbReference type="AlphaFoldDB" id="A0A2N8ZB47"/>
<keyword evidence="6" id="KW-0239">DNA-directed DNA polymerase</keyword>
<evidence type="ECO:0000256" key="1">
    <source>
        <dbReference type="ARBA" id="ARBA00012417"/>
    </source>
</evidence>